<feature type="region of interest" description="Disordered" evidence="1">
    <location>
        <begin position="42"/>
        <end position="91"/>
    </location>
</feature>
<dbReference type="AlphaFoldDB" id="A0A8H5EZS5"/>
<evidence type="ECO:0000313" key="3">
    <source>
        <dbReference type="Proteomes" id="UP000541558"/>
    </source>
</evidence>
<accession>A0A8H5EZS5</accession>
<feature type="compositionally biased region" description="Basic and acidic residues" evidence="1">
    <location>
        <begin position="143"/>
        <end position="156"/>
    </location>
</feature>
<name>A0A8H5EZS5_9AGAR</name>
<feature type="compositionally biased region" description="Low complexity" evidence="1">
    <location>
        <begin position="157"/>
        <end position="169"/>
    </location>
</feature>
<feature type="region of interest" description="Disordered" evidence="1">
    <location>
        <begin position="238"/>
        <end position="260"/>
    </location>
</feature>
<reference evidence="2 3" key="1">
    <citation type="journal article" date="2020" name="ISME J.">
        <title>Uncovering the hidden diversity of litter-decomposition mechanisms in mushroom-forming fungi.</title>
        <authorList>
            <person name="Floudas D."/>
            <person name="Bentzer J."/>
            <person name="Ahren D."/>
            <person name="Johansson T."/>
            <person name="Persson P."/>
            <person name="Tunlid A."/>
        </authorList>
    </citation>
    <scope>NUCLEOTIDE SEQUENCE [LARGE SCALE GENOMIC DNA]</scope>
    <source>
        <strain evidence="2 3">CBS 175.51</strain>
    </source>
</reference>
<keyword evidence="3" id="KW-1185">Reference proteome</keyword>
<organism evidence="2 3">
    <name type="scientific">Ephemerocybe angulata</name>
    <dbReference type="NCBI Taxonomy" id="980116"/>
    <lineage>
        <taxon>Eukaryota</taxon>
        <taxon>Fungi</taxon>
        <taxon>Dikarya</taxon>
        <taxon>Basidiomycota</taxon>
        <taxon>Agaricomycotina</taxon>
        <taxon>Agaricomycetes</taxon>
        <taxon>Agaricomycetidae</taxon>
        <taxon>Agaricales</taxon>
        <taxon>Agaricineae</taxon>
        <taxon>Psathyrellaceae</taxon>
        <taxon>Ephemerocybe</taxon>
    </lineage>
</organism>
<dbReference type="OrthoDB" id="3265863at2759"/>
<gene>
    <name evidence="2" type="ORF">D9611_013923</name>
</gene>
<evidence type="ECO:0000313" key="2">
    <source>
        <dbReference type="EMBL" id="KAF5318386.1"/>
    </source>
</evidence>
<sequence>MGRALFSKSYSSSPAVRAEPQAVDDTICQKWSVWNNFDPDSEEFFKNAQDEKRVSSSEAVEPADTDSTSDGSSETTETSGSDAAASLMATGPDDPVILIADAYPMLDTNEWERRPREASSAASVWLDHIAVTTTDVVGANDATSREEGGDDTEARSYRPNRPRSASAAPARITLSSSLFAQERATGAQVEQVSTIPTAASMITALQAIAAGPATVNGPSSNSSSPSVQTVLPFLEAPATPQRRNVRGSTQTIVSPSPPPSITPRYYSWQNHSIPAIPTSPTALRGNRDGPLTNPHARRSFVRIGSAQAPVLVTNSAN</sequence>
<dbReference type="Proteomes" id="UP000541558">
    <property type="component" value="Unassembled WGS sequence"/>
</dbReference>
<dbReference type="EMBL" id="JAACJK010000178">
    <property type="protein sequence ID" value="KAF5318386.1"/>
    <property type="molecule type" value="Genomic_DNA"/>
</dbReference>
<feature type="region of interest" description="Disordered" evidence="1">
    <location>
        <begin position="1"/>
        <end position="22"/>
    </location>
</feature>
<feature type="compositionally biased region" description="Basic and acidic residues" evidence="1">
    <location>
        <begin position="43"/>
        <end position="55"/>
    </location>
</feature>
<feature type="region of interest" description="Disordered" evidence="1">
    <location>
        <begin position="137"/>
        <end position="169"/>
    </location>
</feature>
<protein>
    <submittedName>
        <fullName evidence="2">Uncharacterized protein</fullName>
    </submittedName>
</protein>
<evidence type="ECO:0000256" key="1">
    <source>
        <dbReference type="SAM" id="MobiDB-lite"/>
    </source>
</evidence>
<feature type="compositionally biased region" description="Low complexity" evidence="1">
    <location>
        <begin position="65"/>
        <end position="86"/>
    </location>
</feature>
<proteinExistence type="predicted"/>
<comment type="caution">
    <text evidence="2">The sequence shown here is derived from an EMBL/GenBank/DDBJ whole genome shotgun (WGS) entry which is preliminary data.</text>
</comment>